<evidence type="ECO:0000256" key="1">
    <source>
        <dbReference type="SAM" id="MobiDB-lite"/>
    </source>
</evidence>
<dbReference type="AlphaFoldDB" id="A0A8T1D0L1"/>
<evidence type="ECO:0000256" key="3">
    <source>
        <dbReference type="SAM" id="SignalP"/>
    </source>
</evidence>
<dbReference type="InterPro" id="IPR001938">
    <property type="entry name" value="Thaumatin"/>
</dbReference>
<evidence type="ECO:0008006" key="6">
    <source>
        <dbReference type="Google" id="ProtNLM"/>
    </source>
</evidence>
<dbReference type="EMBL" id="RCMK01000366">
    <property type="protein sequence ID" value="KAG2933188.1"/>
    <property type="molecule type" value="Genomic_DNA"/>
</dbReference>
<evidence type="ECO:0000313" key="4">
    <source>
        <dbReference type="EMBL" id="KAG2933188.1"/>
    </source>
</evidence>
<feature type="compositionally biased region" description="Low complexity" evidence="1">
    <location>
        <begin position="799"/>
        <end position="831"/>
    </location>
</feature>
<dbReference type="PROSITE" id="PS51367">
    <property type="entry name" value="THAUMATIN_2"/>
    <property type="match status" value="3"/>
</dbReference>
<feature type="region of interest" description="Disordered" evidence="1">
    <location>
        <begin position="169"/>
        <end position="204"/>
    </location>
</feature>
<dbReference type="InterPro" id="IPR037176">
    <property type="entry name" value="Osmotin/thaumatin-like_sf"/>
</dbReference>
<dbReference type="Gene3D" id="2.60.110.10">
    <property type="entry name" value="Thaumatin"/>
    <property type="match status" value="2"/>
</dbReference>
<feature type="signal peptide" evidence="3">
    <location>
        <begin position="1"/>
        <end position="19"/>
    </location>
</feature>
<feature type="transmembrane region" description="Helical" evidence="2">
    <location>
        <begin position="877"/>
        <end position="900"/>
    </location>
</feature>
<feature type="compositionally biased region" description="Low complexity" evidence="1">
    <location>
        <begin position="662"/>
        <end position="693"/>
    </location>
</feature>
<keyword evidence="2" id="KW-0812">Transmembrane</keyword>
<organism evidence="4 5">
    <name type="scientific">Phytophthora cactorum</name>
    <dbReference type="NCBI Taxonomy" id="29920"/>
    <lineage>
        <taxon>Eukaryota</taxon>
        <taxon>Sar</taxon>
        <taxon>Stramenopiles</taxon>
        <taxon>Oomycota</taxon>
        <taxon>Peronosporomycetes</taxon>
        <taxon>Peronosporales</taxon>
        <taxon>Peronosporaceae</taxon>
        <taxon>Phytophthora</taxon>
    </lineage>
</organism>
<protein>
    <recommendedName>
        <fullName evidence="6">Thaumatin</fullName>
    </recommendedName>
</protein>
<dbReference type="VEuPathDB" id="FungiDB:PC110_g14372"/>
<feature type="region of interest" description="Disordered" evidence="1">
    <location>
        <begin position="659"/>
        <end position="782"/>
    </location>
</feature>
<dbReference type="VEuPathDB" id="FungiDB:PC110_g14373"/>
<feature type="transmembrane region" description="Helical" evidence="2">
    <location>
        <begin position="973"/>
        <end position="996"/>
    </location>
</feature>
<sequence>MHLVAAVSTLTFSLAVVHATPLNIFNRCDESIQLYDNAATETIGAGGSTIRTLVSGFNGMFRNGVGSQATLAEFSITGGYIWYDISIIPAGSTGPGKCGSLGECKAVTGGTGFNTAMQISPSECTTVTCMADGCTDAYHYPSDGSKTHSCSDTATIDLIFCPGTPTSAARTTAPTTAAPSPVPTTSALKTTAPTSAPTAAPTPYPITARPQFTAPEPTETAELAATETTESVVISSSSFSTAGCVNSSSSRSLHEISVEDTAMSVNPEMESTSTPSTRGSSGTRNDQKVSTQIVIALAAMVIVPRKKQQLEAMELLELVHYHYRGDTCITSMYHFDTFYLYTEPPAPKLRAKMTSVILKLARKMPRSPKNSIKSKIKAGRFLKRFSTPSFGAETVKHTVQKKVYCDGTVMLDLIERVWKKLLLLDSLKTYKMASPMDVSVMKAFKNHVTNAHCQYHIDKPFPATPREKRELMSRIVAQAWDAIPAKVIVNGFINFITMRGKFMMLELAALATAVEATTLTIQNQCSESIGLYDNSASETIASGGITTRTLSSGFSGMFRNGVSAQATLAEFSITGGYTWYDISIIPTGSSGPGNCASLGECKEVTGGTGFNTPMQIAPTGCTTVTCLEDGCADAYQYPSDDSKTHSCVDTASVTLTFCPGGTSSSTSTSSTTTPVPTPTSAPTTEAPISTPSTQAPATKAPVTDPITDAPTTAPVTEALTTAPVTNAPETEAPVSKPTTEAPTRAPTYTPTLATTTQAPISVPTPTQTATEAPTETPTPTTAQVFKLTIPTGVPVAEEPTSSPTVVPTPTSSSSWDGSGSSSSSSGGSLSGNTITFPPADNMTQQAAAATTTRAPTSADSNGQTTTTETASSSGTRVGTIVAATVGAVAVVGAIAAIIVVRRKKQQVDASALKDDLEWLDEFSGMATPVTRIPTMGSTLTEHTRGRDTYGFWSCLREPEYPTMRQVPPRLRDYFAMQLHMLVATFLGAAATTANAIPVQFHNRCSVAIELYNNTYTEVIDPGCSTTRYLEEGFSGMFRNGWNPQATLAEFSVSWGFLWYDISIIPTSPQSGPGNCLSLDDCKKVTGGVGFNTPIQIAPSGCTAVTCLADGCTDAYQYPTDDWKTRACPDTTPNVDVTFCPVGSSAVVTPAPTKPKCPRRCTASLRS</sequence>
<feature type="region of interest" description="Disordered" evidence="1">
    <location>
        <begin position="794"/>
        <end position="874"/>
    </location>
</feature>
<feature type="region of interest" description="Disordered" evidence="1">
    <location>
        <begin position="261"/>
        <end position="286"/>
    </location>
</feature>
<keyword evidence="2" id="KW-1133">Transmembrane helix</keyword>
<feature type="compositionally biased region" description="Low complexity" evidence="1">
    <location>
        <begin position="737"/>
        <end position="782"/>
    </location>
</feature>
<comment type="caution">
    <text evidence="4">The sequence shown here is derived from an EMBL/GenBank/DDBJ whole genome shotgun (WGS) entry which is preliminary data.</text>
</comment>
<feature type="compositionally biased region" description="Low complexity" evidence="1">
    <location>
        <begin position="843"/>
        <end position="856"/>
    </location>
</feature>
<feature type="compositionally biased region" description="Low complexity" evidence="1">
    <location>
        <begin position="700"/>
        <end position="716"/>
    </location>
</feature>
<keyword evidence="3" id="KW-0732">Signal</keyword>
<evidence type="ECO:0000256" key="2">
    <source>
        <dbReference type="SAM" id="Phobius"/>
    </source>
</evidence>
<feature type="compositionally biased region" description="Polar residues" evidence="1">
    <location>
        <begin position="718"/>
        <end position="728"/>
    </location>
</feature>
<accession>A0A8T1D0L1</accession>
<proteinExistence type="predicted"/>
<gene>
    <name evidence="4" type="ORF">PC117_g12925</name>
</gene>
<feature type="compositionally biased region" description="Low complexity" evidence="1">
    <location>
        <begin position="271"/>
        <end position="284"/>
    </location>
</feature>
<dbReference type="VEuPathDB" id="FungiDB:PC110_g14374"/>
<feature type="chain" id="PRO_5035865709" description="Thaumatin" evidence="3">
    <location>
        <begin position="20"/>
        <end position="1166"/>
    </location>
</feature>
<dbReference type="SUPFAM" id="SSF49870">
    <property type="entry name" value="Osmotin, thaumatin-like protein"/>
    <property type="match status" value="3"/>
</dbReference>
<dbReference type="PANTHER" id="PTHR31737">
    <property type="entry name" value="PROTEIN TOS1"/>
    <property type="match status" value="1"/>
</dbReference>
<dbReference type="VEuPathDB" id="FungiDB:PC110_g14375"/>
<feature type="compositionally biased region" description="Low complexity" evidence="1">
    <location>
        <begin position="864"/>
        <end position="874"/>
    </location>
</feature>
<name>A0A8T1D0L1_9STRA</name>
<keyword evidence="2" id="KW-0472">Membrane</keyword>
<reference evidence="4" key="1">
    <citation type="submission" date="2018-10" db="EMBL/GenBank/DDBJ databases">
        <title>Effector identification in a new, highly contiguous assembly of the strawberry crown rot pathogen Phytophthora cactorum.</title>
        <authorList>
            <person name="Armitage A.D."/>
            <person name="Nellist C.F."/>
            <person name="Bates H."/>
            <person name="Vickerstaff R.J."/>
            <person name="Harrison R.J."/>
        </authorList>
    </citation>
    <scope>NUCLEOTIDE SEQUENCE</scope>
    <source>
        <strain evidence="4">4040</strain>
    </source>
</reference>
<dbReference type="SMART" id="SM00205">
    <property type="entry name" value="THN"/>
    <property type="match status" value="1"/>
</dbReference>
<evidence type="ECO:0000313" key="5">
    <source>
        <dbReference type="Proteomes" id="UP000736787"/>
    </source>
</evidence>
<dbReference type="Proteomes" id="UP000736787">
    <property type="component" value="Unassembled WGS sequence"/>
</dbReference>
<dbReference type="PANTHER" id="PTHR31737:SF2">
    <property type="entry name" value="PROTEIN TOS1"/>
    <property type="match status" value="1"/>
</dbReference>